<proteinExistence type="predicted"/>
<dbReference type="Proteomes" id="UP000046395">
    <property type="component" value="Unassembled WGS sequence"/>
</dbReference>
<keyword evidence="1" id="KW-1185">Reference proteome</keyword>
<accession>A0A5S6QGV7</accession>
<evidence type="ECO:0000313" key="1">
    <source>
        <dbReference type="Proteomes" id="UP000046395"/>
    </source>
</evidence>
<name>A0A5S6QGV7_TRIMR</name>
<organism evidence="1 2">
    <name type="scientific">Trichuris muris</name>
    <name type="common">Mouse whipworm</name>
    <dbReference type="NCBI Taxonomy" id="70415"/>
    <lineage>
        <taxon>Eukaryota</taxon>
        <taxon>Metazoa</taxon>
        <taxon>Ecdysozoa</taxon>
        <taxon>Nematoda</taxon>
        <taxon>Enoplea</taxon>
        <taxon>Dorylaimia</taxon>
        <taxon>Trichinellida</taxon>
        <taxon>Trichuridae</taxon>
        <taxon>Trichuris</taxon>
    </lineage>
</organism>
<evidence type="ECO:0000313" key="2">
    <source>
        <dbReference type="WBParaSite" id="TMUE_2000006429.1"/>
    </source>
</evidence>
<dbReference type="WBParaSite" id="TMUE_2000006429.1">
    <property type="protein sequence ID" value="TMUE_2000006429.1"/>
    <property type="gene ID" value="WBGene00286027"/>
</dbReference>
<sequence length="227" mass="25977">MATYWHIISRKAVFCVDHGLHRELDFWQWVYDVVTGLFCVAAHFRGKHVVVAPATSSRNKTAFHNNEIRKAFGTVTKSHMVSIIGGCHRMLKHKLMQPSFGACTRHLTWTESLLVSVSRGSLEQVDLLSGREGWRKWTERFEILADVPEADRHILLVNHCGLEAYRMIRRAVAPDKPTMSKGLRTSSTQFLVYAACIAFYARTQQPFERIATSMRELRYLAVPGPFE</sequence>
<protein>
    <submittedName>
        <fullName evidence="2">Uncharacterized protein</fullName>
    </submittedName>
</protein>
<dbReference type="AlphaFoldDB" id="A0A5S6QGV7"/>
<reference evidence="2" key="1">
    <citation type="submission" date="2019-12" db="UniProtKB">
        <authorList>
            <consortium name="WormBaseParasite"/>
        </authorList>
    </citation>
    <scope>IDENTIFICATION</scope>
</reference>